<evidence type="ECO:0000256" key="15">
    <source>
        <dbReference type="ARBA" id="ARBA00022842"/>
    </source>
</evidence>
<dbReference type="InterPro" id="IPR024692">
    <property type="entry name" value="PTS_EI"/>
</dbReference>
<evidence type="ECO:0000256" key="7">
    <source>
        <dbReference type="ARBA" id="ARBA00016544"/>
    </source>
</evidence>
<evidence type="ECO:0000256" key="9">
    <source>
        <dbReference type="ARBA" id="ARBA00022490"/>
    </source>
</evidence>
<evidence type="ECO:0000256" key="5">
    <source>
        <dbReference type="ARBA" id="ARBA00007837"/>
    </source>
</evidence>
<dbReference type="GO" id="GO:0008965">
    <property type="term" value="F:phosphoenolpyruvate-protein phosphotransferase activity"/>
    <property type="evidence" value="ECO:0007669"/>
    <property type="project" value="UniProtKB-EC"/>
</dbReference>
<evidence type="ECO:0000259" key="21">
    <source>
        <dbReference type="Pfam" id="PF00391"/>
    </source>
</evidence>
<dbReference type="SUPFAM" id="SSF47831">
    <property type="entry name" value="Enzyme I of the PEP:sugar phosphotransferase system HPr-binding (sub)domain"/>
    <property type="match status" value="1"/>
</dbReference>
<dbReference type="InterPro" id="IPR036618">
    <property type="entry name" value="PtsI_HPr-bd_sf"/>
</dbReference>
<evidence type="ECO:0000256" key="12">
    <source>
        <dbReference type="ARBA" id="ARBA00022683"/>
    </source>
</evidence>
<dbReference type="AlphaFoldDB" id="A0A926ERZ6"/>
<keyword evidence="14 17" id="KW-0418">Kinase</keyword>
<sequence length="574" mass="64138">MTSLQGNPVSNGIGVGPVIIYEPFSWETSQGEISPDETEDMVLRYQQAKQKAKKELERMIEAFSTTDPEKGKIFTAHLDVLFDEVMEEEILGLIQDDLTPPDRAVDEIYGAYIHLLEKTKDPLIRERAADLRDVRSRLLRCWAGKEEKNLSSLPKPVVVVAKDLFPSDTATLDREKVLAIVTEVGGATSHSAIIARSFEIPALLGVAGITERLQEDQTVIVDAVEGRLYCDPTPQEIEQYSRRREEYLLHMSQVKKYLNVEPVTPDGRRIEVELNIACATPQELAGAAYTDGVGLFRTEFLYMGRDRLPTEEEQFQVYRKVLEAFQGRPVTLRTLDIGGDKKLDCLALPKEENPFLGNRALRLCLSHPQMFKTQLRAALRASVYGNLWMMFPMVSSMEDIHQAKAAVQEAKNELEMEGIPYSEDMKLGVMIEIPAIALMADQIAKEVDFASIGSNDLCQYLTATDRMNPAVAEYYRSFHPAMFRLIGYAAQPFLSEGKEIGVCGEMGGDPLSAAVLIGLGITRLSMGASSVPHIKKLITGLSYERAKEIAQKVQHTALAQDVRRLLQEELQQLL</sequence>
<dbReference type="GO" id="GO:0005737">
    <property type="term" value="C:cytoplasm"/>
    <property type="evidence" value="ECO:0007669"/>
    <property type="project" value="UniProtKB-SubCell"/>
</dbReference>
<evidence type="ECO:0000256" key="10">
    <source>
        <dbReference type="ARBA" id="ARBA00022597"/>
    </source>
</evidence>
<comment type="caution">
    <text evidence="24">The sequence shown here is derived from an EMBL/GenBank/DDBJ whole genome shotgun (WGS) entry which is preliminary data.</text>
</comment>
<feature type="binding site" evidence="19">
    <location>
        <position position="297"/>
    </location>
    <ligand>
        <name>phosphoenolpyruvate</name>
        <dbReference type="ChEBI" id="CHEBI:58702"/>
    </ligand>
</feature>
<dbReference type="Pfam" id="PF05524">
    <property type="entry name" value="PEP-utilisers_N"/>
    <property type="match status" value="1"/>
</dbReference>
<protein>
    <recommendedName>
        <fullName evidence="7 17">Phosphoenolpyruvate-protein phosphotransferase</fullName>
        <ecNumber evidence="6 17">2.7.3.9</ecNumber>
    </recommendedName>
    <alternativeName>
        <fullName evidence="16 17">Phosphotransferase system, enzyme I</fullName>
    </alternativeName>
</protein>
<dbReference type="Pfam" id="PF02896">
    <property type="entry name" value="PEP-utilizers_C"/>
    <property type="match status" value="1"/>
</dbReference>
<dbReference type="InterPro" id="IPR000121">
    <property type="entry name" value="PEP_util_C"/>
</dbReference>
<evidence type="ECO:0000256" key="13">
    <source>
        <dbReference type="ARBA" id="ARBA00022723"/>
    </source>
</evidence>
<keyword evidence="15 17" id="KW-0460">Magnesium</keyword>
<gene>
    <name evidence="24" type="primary">ptsP</name>
    <name evidence="24" type="ORF">H8705_08045</name>
</gene>
<feature type="domain" description="Phosphotransferase system enzyme I N-terminal" evidence="23">
    <location>
        <begin position="5"/>
        <end position="127"/>
    </location>
</feature>
<reference evidence="24" key="1">
    <citation type="submission" date="2020-08" db="EMBL/GenBank/DDBJ databases">
        <title>Genome public.</title>
        <authorList>
            <person name="Liu C."/>
            <person name="Sun Q."/>
        </authorList>
    </citation>
    <scope>NUCLEOTIDE SEQUENCE</scope>
    <source>
        <strain evidence="24">NSJ-64</strain>
    </source>
</reference>
<dbReference type="InterPro" id="IPR050499">
    <property type="entry name" value="PEP-utilizing_PTS_enzyme"/>
</dbReference>
<comment type="similarity">
    <text evidence="5 17">Belongs to the PEP-utilizing enzyme family.</text>
</comment>
<evidence type="ECO:0000256" key="17">
    <source>
        <dbReference type="PIRNR" id="PIRNR000732"/>
    </source>
</evidence>
<keyword evidence="25" id="KW-1185">Reference proteome</keyword>
<dbReference type="EC" id="2.7.3.9" evidence="6 17"/>
<dbReference type="PIRSF" id="PIRSF000732">
    <property type="entry name" value="PTS_enzyme_I"/>
    <property type="match status" value="1"/>
</dbReference>
<dbReference type="InterPro" id="IPR036637">
    <property type="entry name" value="Phosphohistidine_dom_sf"/>
</dbReference>
<keyword evidence="9 17" id="KW-0963">Cytoplasm</keyword>
<dbReference type="SUPFAM" id="SSF52009">
    <property type="entry name" value="Phosphohistidine domain"/>
    <property type="match status" value="1"/>
</dbReference>
<organism evidence="24 25">
    <name type="scientific">Youxingia wuxianensis</name>
    <dbReference type="NCBI Taxonomy" id="2763678"/>
    <lineage>
        <taxon>Bacteria</taxon>
        <taxon>Bacillati</taxon>
        <taxon>Bacillota</taxon>
        <taxon>Clostridia</taxon>
        <taxon>Eubacteriales</taxon>
        <taxon>Oscillospiraceae</taxon>
        <taxon>Youxingia</taxon>
    </lineage>
</organism>
<dbReference type="PRINTS" id="PR01736">
    <property type="entry name" value="PHPHTRNFRASE"/>
</dbReference>
<dbReference type="GO" id="GO:0046872">
    <property type="term" value="F:metal ion binding"/>
    <property type="evidence" value="ECO:0007669"/>
    <property type="project" value="UniProtKB-KW"/>
</dbReference>
<dbReference type="PANTHER" id="PTHR46244">
    <property type="entry name" value="PHOSPHOENOLPYRUVATE-PROTEIN PHOSPHOTRANSFERASE"/>
    <property type="match status" value="1"/>
</dbReference>
<name>A0A926ERZ6_9FIRM</name>
<dbReference type="Gene3D" id="3.50.30.10">
    <property type="entry name" value="Phosphohistidine domain"/>
    <property type="match status" value="1"/>
</dbReference>
<feature type="active site" description="Tele-phosphohistidine intermediate" evidence="18">
    <location>
        <position position="190"/>
    </location>
</feature>
<feature type="binding site" evidence="19">
    <location>
        <position position="466"/>
    </location>
    <ligand>
        <name>phosphoenolpyruvate</name>
        <dbReference type="ChEBI" id="CHEBI:58702"/>
    </ligand>
</feature>
<dbReference type="InterPro" id="IPR018274">
    <property type="entry name" value="PEP_util_AS"/>
</dbReference>
<keyword evidence="13 17" id="KW-0479">Metal-binding</keyword>
<feature type="domain" description="PEP-utilising enzyme C-terminal" evidence="22">
    <location>
        <begin position="254"/>
        <end position="540"/>
    </location>
</feature>
<dbReference type="PANTHER" id="PTHR46244:SF3">
    <property type="entry name" value="PHOSPHOENOLPYRUVATE-PROTEIN PHOSPHOTRANSFERASE"/>
    <property type="match status" value="1"/>
</dbReference>
<dbReference type="InterPro" id="IPR040442">
    <property type="entry name" value="Pyrv_kinase-like_dom_sf"/>
</dbReference>
<dbReference type="GO" id="GO:0016301">
    <property type="term" value="F:kinase activity"/>
    <property type="evidence" value="ECO:0007669"/>
    <property type="project" value="UniProtKB-KW"/>
</dbReference>
<dbReference type="EMBL" id="JACRTD010000005">
    <property type="protein sequence ID" value="MBC8585532.1"/>
    <property type="molecule type" value="Genomic_DNA"/>
</dbReference>
<feature type="active site" description="Proton donor" evidence="18">
    <location>
        <position position="503"/>
    </location>
</feature>
<feature type="binding site" evidence="20">
    <location>
        <position position="432"/>
    </location>
    <ligand>
        <name>Mg(2+)</name>
        <dbReference type="ChEBI" id="CHEBI:18420"/>
    </ligand>
</feature>
<comment type="subcellular location">
    <subcellularLocation>
        <location evidence="4 17">Cytoplasm</location>
    </subcellularLocation>
</comment>
<dbReference type="InterPro" id="IPR006318">
    <property type="entry name" value="PTS_EI-like"/>
</dbReference>
<evidence type="ECO:0000313" key="24">
    <source>
        <dbReference type="EMBL" id="MBC8585532.1"/>
    </source>
</evidence>
<evidence type="ECO:0000256" key="2">
    <source>
        <dbReference type="ARBA" id="ARBA00001946"/>
    </source>
</evidence>
<keyword evidence="8 17" id="KW-0813">Transport</keyword>
<evidence type="ECO:0000259" key="22">
    <source>
        <dbReference type="Pfam" id="PF02896"/>
    </source>
</evidence>
<dbReference type="PROSITE" id="PS00370">
    <property type="entry name" value="PEP_ENZYMES_PHOS_SITE"/>
    <property type="match status" value="1"/>
</dbReference>
<keyword evidence="10 17" id="KW-0762">Sugar transport</keyword>
<evidence type="ECO:0000256" key="6">
    <source>
        <dbReference type="ARBA" id="ARBA00012232"/>
    </source>
</evidence>
<feature type="domain" description="PEP-utilising enzyme mobile" evidence="21">
    <location>
        <begin position="154"/>
        <end position="226"/>
    </location>
</feature>
<dbReference type="InterPro" id="IPR008731">
    <property type="entry name" value="PTS_EIN"/>
</dbReference>
<feature type="binding site" evidence="19">
    <location>
        <position position="333"/>
    </location>
    <ligand>
        <name>phosphoenolpyruvate</name>
        <dbReference type="ChEBI" id="CHEBI:58702"/>
    </ligand>
</feature>
<keyword evidence="11 17" id="KW-0808">Transferase</keyword>
<accession>A0A926ERZ6</accession>
<dbReference type="Proteomes" id="UP000623678">
    <property type="component" value="Unassembled WGS sequence"/>
</dbReference>
<dbReference type="InterPro" id="IPR015813">
    <property type="entry name" value="Pyrv/PenolPyrv_kinase-like_dom"/>
</dbReference>
<evidence type="ECO:0000256" key="16">
    <source>
        <dbReference type="ARBA" id="ARBA00033235"/>
    </source>
</evidence>
<dbReference type="Gene3D" id="1.10.274.10">
    <property type="entry name" value="PtsI, HPr-binding domain"/>
    <property type="match status" value="1"/>
</dbReference>
<evidence type="ECO:0000256" key="8">
    <source>
        <dbReference type="ARBA" id="ARBA00022448"/>
    </source>
</evidence>
<evidence type="ECO:0000256" key="20">
    <source>
        <dbReference type="PIRSR" id="PIRSR000732-3"/>
    </source>
</evidence>
<comment type="cofactor">
    <cofactor evidence="2 17 20">
        <name>Mg(2+)</name>
        <dbReference type="ChEBI" id="CHEBI:18420"/>
    </cofactor>
</comment>
<dbReference type="GO" id="GO:0009401">
    <property type="term" value="P:phosphoenolpyruvate-dependent sugar phosphotransferase system"/>
    <property type="evidence" value="ECO:0007669"/>
    <property type="project" value="UniProtKB-KW"/>
</dbReference>
<dbReference type="Pfam" id="PF00391">
    <property type="entry name" value="PEP-utilizers"/>
    <property type="match status" value="1"/>
</dbReference>
<evidence type="ECO:0000256" key="3">
    <source>
        <dbReference type="ARBA" id="ARBA00002728"/>
    </source>
</evidence>
<evidence type="ECO:0000256" key="18">
    <source>
        <dbReference type="PIRSR" id="PIRSR000732-1"/>
    </source>
</evidence>
<comment type="function">
    <text evidence="3 17">General (non sugar-specific) component of the phosphoenolpyruvate-dependent sugar phosphotransferase system (sugar PTS). This major carbohydrate active-transport system catalyzes the phosphorylation of incoming sugar substrates concomitantly with their translocation across the cell membrane. Enzyme I transfers the phosphoryl group from phosphoenolpyruvate (PEP) to the phosphoryl carrier protein (HPr).</text>
</comment>
<proteinExistence type="inferred from homology"/>
<comment type="catalytic activity">
    <reaction evidence="1 17">
        <text>L-histidyl-[protein] + phosphoenolpyruvate = N(pros)-phospho-L-histidyl-[protein] + pyruvate</text>
        <dbReference type="Rhea" id="RHEA:23880"/>
        <dbReference type="Rhea" id="RHEA-COMP:9745"/>
        <dbReference type="Rhea" id="RHEA-COMP:9746"/>
        <dbReference type="ChEBI" id="CHEBI:15361"/>
        <dbReference type="ChEBI" id="CHEBI:29979"/>
        <dbReference type="ChEBI" id="CHEBI:58702"/>
        <dbReference type="ChEBI" id="CHEBI:64837"/>
        <dbReference type="EC" id="2.7.3.9"/>
    </reaction>
</comment>
<evidence type="ECO:0000256" key="14">
    <source>
        <dbReference type="ARBA" id="ARBA00022777"/>
    </source>
</evidence>
<dbReference type="SUPFAM" id="SSF51621">
    <property type="entry name" value="Phosphoenolpyruvate/pyruvate domain"/>
    <property type="match status" value="1"/>
</dbReference>
<evidence type="ECO:0000259" key="23">
    <source>
        <dbReference type="Pfam" id="PF05524"/>
    </source>
</evidence>
<feature type="binding site" evidence="20">
    <location>
        <position position="456"/>
    </location>
    <ligand>
        <name>Mg(2+)</name>
        <dbReference type="ChEBI" id="CHEBI:18420"/>
    </ligand>
</feature>
<evidence type="ECO:0000256" key="19">
    <source>
        <dbReference type="PIRSR" id="PIRSR000732-2"/>
    </source>
</evidence>
<dbReference type="RefSeq" id="WP_262395319.1">
    <property type="nucleotide sequence ID" value="NZ_JACRTD010000005.1"/>
</dbReference>
<feature type="binding site" evidence="19">
    <location>
        <begin position="455"/>
        <end position="456"/>
    </location>
    <ligand>
        <name>phosphoenolpyruvate</name>
        <dbReference type="ChEBI" id="CHEBI:58702"/>
    </ligand>
</feature>
<dbReference type="Gene3D" id="3.20.20.60">
    <property type="entry name" value="Phosphoenolpyruvate-binding domains"/>
    <property type="match status" value="1"/>
</dbReference>
<evidence type="ECO:0000256" key="1">
    <source>
        <dbReference type="ARBA" id="ARBA00000683"/>
    </source>
</evidence>
<evidence type="ECO:0000256" key="4">
    <source>
        <dbReference type="ARBA" id="ARBA00004496"/>
    </source>
</evidence>
<dbReference type="InterPro" id="IPR008279">
    <property type="entry name" value="PEP-util_enz_mobile_dom"/>
</dbReference>
<evidence type="ECO:0000313" key="25">
    <source>
        <dbReference type="Proteomes" id="UP000623678"/>
    </source>
</evidence>
<evidence type="ECO:0000256" key="11">
    <source>
        <dbReference type="ARBA" id="ARBA00022679"/>
    </source>
</evidence>
<dbReference type="NCBIfam" id="TIGR01417">
    <property type="entry name" value="PTS_I_fam"/>
    <property type="match status" value="1"/>
</dbReference>
<keyword evidence="12 17" id="KW-0598">Phosphotransferase system</keyword>